<dbReference type="KEGG" id="llu:AKJ09_01974"/>
<gene>
    <name evidence="2" type="ORF">AKJ09_01974</name>
</gene>
<dbReference type="AlphaFoldDB" id="A0A0K1PP46"/>
<accession>A0A0K1PP46</accession>
<dbReference type="EMBL" id="CP012333">
    <property type="protein sequence ID" value="AKU95310.1"/>
    <property type="molecule type" value="Genomic_DNA"/>
</dbReference>
<protein>
    <submittedName>
        <fullName evidence="2">Uncharacterized protein</fullName>
    </submittedName>
</protein>
<evidence type="ECO:0000256" key="1">
    <source>
        <dbReference type="SAM" id="MobiDB-lite"/>
    </source>
</evidence>
<name>A0A0K1PP46_9BACT</name>
<dbReference type="Proteomes" id="UP000064967">
    <property type="component" value="Chromosome"/>
</dbReference>
<organism evidence="2 3">
    <name type="scientific">Labilithrix luteola</name>
    <dbReference type="NCBI Taxonomy" id="1391654"/>
    <lineage>
        <taxon>Bacteria</taxon>
        <taxon>Pseudomonadati</taxon>
        <taxon>Myxococcota</taxon>
        <taxon>Polyangia</taxon>
        <taxon>Polyangiales</taxon>
        <taxon>Labilitrichaceae</taxon>
        <taxon>Labilithrix</taxon>
    </lineage>
</organism>
<keyword evidence="3" id="KW-1185">Reference proteome</keyword>
<feature type="region of interest" description="Disordered" evidence="1">
    <location>
        <begin position="1"/>
        <end position="20"/>
    </location>
</feature>
<sequence>MGSRRDHVLPPTSTMSGSKAIDHWIFDGQLTRESGRNGSPT</sequence>
<evidence type="ECO:0000313" key="3">
    <source>
        <dbReference type="Proteomes" id="UP000064967"/>
    </source>
</evidence>
<reference evidence="2 3" key="1">
    <citation type="submission" date="2015-08" db="EMBL/GenBank/DDBJ databases">
        <authorList>
            <person name="Babu N.S."/>
            <person name="Beckwith C.J."/>
            <person name="Beseler K.G."/>
            <person name="Brison A."/>
            <person name="Carone J.V."/>
            <person name="Caskin T.P."/>
            <person name="Diamond M."/>
            <person name="Durham M.E."/>
            <person name="Foxe J.M."/>
            <person name="Go M."/>
            <person name="Henderson B.A."/>
            <person name="Jones I.B."/>
            <person name="McGettigan J.A."/>
            <person name="Micheletti S.J."/>
            <person name="Nasrallah M.E."/>
            <person name="Ortiz D."/>
            <person name="Piller C.R."/>
            <person name="Privatt S.R."/>
            <person name="Schneider S.L."/>
            <person name="Sharp S."/>
            <person name="Smith T.C."/>
            <person name="Stanton J.D."/>
            <person name="Ullery H.E."/>
            <person name="Wilson R.J."/>
            <person name="Serrano M.G."/>
            <person name="Buck G."/>
            <person name="Lee V."/>
            <person name="Wang Y."/>
            <person name="Carvalho R."/>
            <person name="Voegtly L."/>
            <person name="Shi R."/>
            <person name="Duckworth R."/>
            <person name="Johnson A."/>
            <person name="Loviza R."/>
            <person name="Walstead R."/>
            <person name="Shah Z."/>
            <person name="Kiflezghi M."/>
            <person name="Wade K."/>
            <person name="Ball S.L."/>
            <person name="Bradley K.W."/>
            <person name="Asai D.J."/>
            <person name="Bowman C.A."/>
            <person name="Russell D.A."/>
            <person name="Pope W.H."/>
            <person name="Jacobs-Sera D."/>
            <person name="Hendrix R.W."/>
            <person name="Hatfull G.F."/>
        </authorList>
    </citation>
    <scope>NUCLEOTIDE SEQUENCE [LARGE SCALE GENOMIC DNA]</scope>
    <source>
        <strain evidence="2 3">DSM 27648</strain>
    </source>
</reference>
<proteinExistence type="predicted"/>
<evidence type="ECO:0000313" key="2">
    <source>
        <dbReference type="EMBL" id="AKU95310.1"/>
    </source>
</evidence>